<sequence>MSLEIRRIENVSMVHAPCEHHMVVPSEEFIEFFKIVLEGETLWNSFTIDRFVETNHKLRMSPPGQLHHLPPPPSTQGMSARALTAQRKLLSKPMTKACEENKAFLATAIDKKDYSRTLLVDDGSAEAARSVVAFRSTPHDFNNEPLKNLIRQKRDMSSRSGSSSRREKSRARTDPSPRSSPPTAPMGPPPPVDMSSSSQHSGEKTVRSSSPNKGGTEPRDAPRKSKVVLVPQSKSLAGLTTIHTHLKIFISFRFQILRLFFFSTAMEKEGSVFRCFKTRSGAVLPDFDKWRPAIRERYLLQAYHSSRANSELNDMVEHYEKLLLSRGHEIDTWKGKLSALEADLHSSSNSKHELEDRVDNLTSELAKVRGELQDQYDRSSQLQDEFSGVQGRLYESEATAYSLNNQLAELDAKYKAIVKLRDSELARSASKARREVKGHGMELIQGAIHFMQNEKARSVLESDIKEYESNLLLLDQTHEEGFSEEQERSELTASLAEKRSHLAALPVPAFNPQQFEEFFTESPPLSESGLDWAGSSEPDGTVPPEVPAVPVVTSEDEGAVGSEQGTSSEQAPTKESDEASLSGNEPEGARTELGLSELPTSGLVNSVNLLGLGLKTFAPIDPGSPLFLSGDGFEPAGVLFPHAVFHFPSKEKKEACDFMDKVSIRAKGQVPGPVNAPVEIASSSSEEEDEEEDNTRQKRVRNEPEVDDKKKASTSVPNRR</sequence>
<feature type="compositionally biased region" description="Pro residues" evidence="2">
    <location>
        <begin position="178"/>
        <end position="192"/>
    </location>
</feature>
<gene>
    <name evidence="3" type="ORF">ISN45_Aa08g009420</name>
</gene>
<feature type="region of interest" description="Disordered" evidence="2">
    <location>
        <begin position="522"/>
        <end position="591"/>
    </location>
</feature>
<dbReference type="InterPro" id="IPR021704">
    <property type="entry name" value="DUF3287"/>
</dbReference>
<dbReference type="EMBL" id="JAEFBK010000013">
    <property type="protein sequence ID" value="KAG7533304.1"/>
    <property type="molecule type" value="Genomic_DNA"/>
</dbReference>
<evidence type="ECO:0000313" key="3">
    <source>
        <dbReference type="EMBL" id="KAG7533304.1"/>
    </source>
</evidence>
<protein>
    <submittedName>
        <fullName evidence="3">Uncharacterized protein</fullName>
    </submittedName>
</protein>
<comment type="caution">
    <text evidence="3">The sequence shown here is derived from an EMBL/GenBank/DDBJ whole genome shotgun (WGS) entry which is preliminary data.</text>
</comment>
<evidence type="ECO:0000256" key="2">
    <source>
        <dbReference type="SAM" id="MobiDB-lite"/>
    </source>
</evidence>
<feature type="region of interest" description="Disordered" evidence="2">
    <location>
        <begin position="138"/>
        <end position="227"/>
    </location>
</feature>
<dbReference type="AlphaFoldDB" id="A0A8T1XLZ3"/>
<keyword evidence="1" id="KW-0175">Coiled coil</keyword>
<dbReference type="Proteomes" id="UP000694240">
    <property type="component" value="Chromosome 13"/>
</dbReference>
<organism evidence="3 4">
    <name type="scientific">Arabidopsis thaliana x Arabidopsis arenosa</name>
    <dbReference type="NCBI Taxonomy" id="1240361"/>
    <lineage>
        <taxon>Eukaryota</taxon>
        <taxon>Viridiplantae</taxon>
        <taxon>Streptophyta</taxon>
        <taxon>Embryophyta</taxon>
        <taxon>Tracheophyta</taxon>
        <taxon>Spermatophyta</taxon>
        <taxon>Magnoliopsida</taxon>
        <taxon>eudicotyledons</taxon>
        <taxon>Gunneridae</taxon>
        <taxon>Pentapetalae</taxon>
        <taxon>rosids</taxon>
        <taxon>malvids</taxon>
        <taxon>Brassicales</taxon>
        <taxon>Brassicaceae</taxon>
        <taxon>Camelineae</taxon>
        <taxon>Arabidopsis</taxon>
    </lineage>
</organism>
<feature type="region of interest" description="Disordered" evidence="2">
    <location>
        <begin position="668"/>
        <end position="720"/>
    </location>
</feature>
<feature type="compositionally biased region" description="Basic and acidic residues" evidence="2">
    <location>
        <begin position="694"/>
        <end position="711"/>
    </location>
</feature>
<reference evidence="3 4" key="1">
    <citation type="submission" date="2020-12" db="EMBL/GenBank/DDBJ databases">
        <title>Concerted genomic and epigenomic changes stabilize Arabidopsis allopolyploids.</title>
        <authorList>
            <person name="Chen Z."/>
        </authorList>
    </citation>
    <scope>NUCLEOTIDE SEQUENCE [LARGE SCALE GENOMIC DNA]</scope>
    <source>
        <strain evidence="3">Allo738</strain>
        <tissue evidence="3">Leaf</tissue>
    </source>
</reference>
<proteinExistence type="predicted"/>
<feature type="compositionally biased region" description="Basic and acidic residues" evidence="2">
    <location>
        <begin position="164"/>
        <end position="175"/>
    </location>
</feature>
<keyword evidence="4" id="KW-1185">Reference proteome</keyword>
<name>A0A8T1XLZ3_9BRAS</name>
<dbReference type="Pfam" id="PF11690">
    <property type="entry name" value="DUF3287"/>
    <property type="match status" value="1"/>
</dbReference>
<evidence type="ECO:0000256" key="1">
    <source>
        <dbReference type="SAM" id="Coils"/>
    </source>
</evidence>
<accession>A0A8T1XLZ3</accession>
<feature type="coiled-coil region" evidence="1">
    <location>
        <begin position="337"/>
        <end position="385"/>
    </location>
</feature>
<evidence type="ECO:0000313" key="4">
    <source>
        <dbReference type="Proteomes" id="UP000694240"/>
    </source>
</evidence>